<dbReference type="WBParaSite" id="jg12917.2">
    <property type="protein sequence ID" value="jg12917.2"/>
    <property type="gene ID" value="jg12917"/>
</dbReference>
<evidence type="ECO:0000313" key="3">
    <source>
        <dbReference type="Proteomes" id="UP000887574"/>
    </source>
</evidence>
<dbReference type="Pfam" id="PF25866">
    <property type="entry name" value="Kringle_2"/>
    <property type="match status" value="1"/>
</dbReference>
<feature type="chain" id="PRO_5036987952" evidence="1">
    <location>
        <begin position="20"/>
        <end position="167"/>
    </location>
</feature>
<protein>
    <submittedName>
        <fullName evidence="4">Kringle domain-containing protein</fullName>
    </submittedName>
</protein>
<evidence type="ECO:0000313" key="4">
    <source>
        <dbReference type="WBParaSite" id="jg12917.2"/>
    </source>
</evidence>
<feature type="signal peptide" evidence="1">
    <location>
        <begin position="1"/>
        <end position="19"/>
    </location>
</feature>
<keyword evidence="3" id="KW-1185">Reference proteome</keyword>
<dbReference type="Gene3D" id="2.40.20.10">
    <property type="entry name" value="Plasminogen Kringle 4"/>
    <property type="match status" value="1"/>
</dbReference>
<evidence type="ECO:0000256" key="1">
    <source>
        <dbReference type="SAM" id="SignalP"/>
    </source>
</evidence>
<reference evidence="4" key="1">
    <citation type="submission" date="2022-11" db="UniProtKB">
        <authorList>
            <consortium name="WormBaseParasite"/>
        </authorList>
    </citation>
    <scope>IDENTIFICATION</scope>
</reference>
<keyword evidence="1" id="KW-0732">Signal</keyword>
<dbReference type="AlphaFoldDB" id="A0A915CUY2"/>
<dbReference type="InterPro" id="IPR058845">
    <property type="entry name" value="Kringle_2"/>
</dbReference>
<proteinExistence type="predicted"/>
<dbReference type="InterPro" id="IPR038178">
    <property type="entry name" value="Kringle_sf"/>
</dbReference>
<accession>A0A915CUY2</accession>
<name>A0A915CUY2_9BILA</name>
<organism evidence="3 4">
    <name type="scientific">Ditylenchus dipsaci</name>
    <dbReference type="NCBI Taxonomy" id="166011"/>
    <lineage>
        <taxon>Eukaryota</taxon>
        <taxon>Metazoa</taxon>
        <taxon>Ecdysozoa</taxon>
        <taxon>Nematoda</taxon>
        <taxon>Chromadorea</taxon>
        <taxon>Rhabditida</taxon>
        <taxon>Tylenchina</taxon>
        <taxon>Tylenchomorpha</taxon>
        <taxon>Sphaerularioidea</taxon>
        <taxon>Anguinidae</taxon>
        <taxon>Anguininae</taxon>
        <taxon>Ditylenchus</taxon>
    </lineage>
</organism>
<dbReference type="Proteomes" id="UP000887574">
    <property type="component" value="Unplaced"/>
</dbReference>
<feature type="domain" description="Kringle-like" evidence="2">
    <location>
        <begin position="36"/>
        <end position="162"/>
    </location>
</feature>
<sequence>MTFFLLFFYLIYACNNIFALYYEGGLYFNPKDFFYAECVAKDTDYFYYGNRSLTSNETGSQKCENWKEVMKAHDQIFKGYNQFFFPDEYENNSNCRVIKLDKYERIPAENNASAHHYVHTDGWQNGPWCYVKNSGAQETKLWNDRFKTPFSILPCFSLCKGEGQEKK</sequence>
<evidence type="ECO:0000259" key="2">
    <source>
        <dbReference type="Pfam" id="PF25866"/>
    </source>
</evidence>